<feature type="chain" id="PRO_5007592873" evidence="1">
    <location>
        <begin position="22"/>
        <end position="325"/>
    </location>
</feature>
<dbReference type="InParanoid" id="A0A151Z590"/>
<gene>
    <name evidence="2" type="ORF">DLAC_10383</name>
</gene>
<sequence length="325" mass="36947">MIRQLALVLLIINCSAILVKSQPATLYSLNPGQDGNRNYWNFTQYSLTSQSVINETRLNFTTLSLIGIVDYNPSTNSLLVMLLNDKNINNVLAWLNVQTYQLTKVSACELEDNSLILTQPLGFDDNTQKLYTVVSNLQNNSLVLMEWDFSSVVGQQNAYTFEYEYANGTYPNGCYNEKIAYYYIHYIDAETQSHNIFTFDVEFKNYSSTPLSLDNDDITNSVYLVHTGSYFNGRLYAISQSGDQLVLYSIEVFSGITKPVLSLDNQYQVNGIPYSTDHTQNYVTLFTSSVQGQTTYTVVNLITLSYKSFTQQTNDILTSWWLITN</sequence>
<protein>
    <submittedName>
        <fullName evidence="2">Uncharacterized protein</fullName>
    </submittedName>
</protein>
<evidence type="ECO:0000256" key="1">
    <source>
        <dbReference type="SAM" id="SignalP"/>
    </source>
</evidence>
<accession>A0A151Z590</accession>
<keyword evidence="3" id="KW-1185">Reference proteome</keyword>
<dbReference type="OMA" id="YDESKEM"/>
<evidence type="ECO:0000313" key="2">
    <source>
        <dbReference type="EMBL" id="KYQ89143.1"/>
    </source>
</evidence>
<dbReference type="AlphaFoldDB" id="A0A151Z590"/>
<feature type="signal peptide" evidence="1">
    <location>
        <begin position="1"/>
        <end position="21"/>
    </location>
</feature>
<evidence type="ECO:0000313" key="3">
    <source>
        <dbReference type="Proteomes" id="UP000076078"/>
    </source>
</evidence>
<comment type="caution">
    <text evidence="2">The sequence shown here is derived from an EMBL/GenBank/DDBJ whole genome shotgun (WGS) entry which is preliminary data.</text>
</comment>
<dbReference type="Proteomes" id="UP000076078">
    <property type="component" value="Unassembled WGS sequence"/>
</dbReference>
<keyword evidence="1" id="KW-0732">Signal</keyword>
<proteinExistence type="predicted"/>
<dbReference type="EMBL" id="LODT01000042">
    <property type="protein sequence ID" value="KYQ89143.1"/>
    <property type="molecule type" value="Genomic_DNA"/>
</dbReference>
<name>A0A151Z590_TIELA</name>
<organism evidence="2 3">
    <name type="scientific">Tieghemostelium lacteum</name>
    <name type="common">Slime mold</name>
    <name type="synonym">Dictyostelium lacteum</name>
    <dbReference type="NCBI Taxonomy" id="361077"/>
    <lineage>
        <taxon>Eukaryota</taxon>
        <taxon>Amoebozoa</taxon>
        <taxon>Evosea</taxon>
        <taxon>Eumycetozoa</taxon>
        <taxon>Dictyostelia</taxon>
        <taxon>Dictyosteliales</taxon>
        <taxon>Raperosteliaceae</taxon>
        <taxon>Tieghemostelium</taxon>
    </lineage>
</organism>
<reference evidence="2 3" key="1">
    <citation type="submission" date="2015-12" db="EMBL/GenBank/DDBJ databases">
        <title>Dictyostelia acquired genes for synthesis and detection of signals that induce cell-type specialization by lateral gene transfer from prokaryotes.</title>
        <authorList>
            <person name="Gloeckner G."/>
            <person name="Schaap P."/>
        </authorList>
    </citation>
    <scope>NUCLEOTIDE SEQUENCE [LARGE SCALE GENOMIC DNA]</scope>
    <source>
        <strain evidence="2 3">TK</strain>
    </source>
</reference>
<dbReference type="OrthoDB" id="10583100at2759"/>